<dbReference type="SUPFAM" id="SSF53098">
    <property type="entry name" value="Ribonuclease H-like"/>
    <property type="match status" value="1"/>
</dbReference>
<dbReference type="InterPro" id="IPR036691">
    <property type="entry name" value="Endo/exonu/phosph_ase_sf"/>
</dbReference>
<evidence type="ECO:0000256" key="1">
    <source>
        <dbReference type="SAM" id="MobiDB-lite"/>
    </source>
</evidence>
<dbReference type="Pfam" id="PF00078">
    <property type="entry name" value="RVT_1"/>
    <property type="match status" value="1"/>
</dbReference>
<feature type="region of interest" description="Disordered" evidence="1">
    <location>
        <begin position="1"/>
        <end position="38"/>
    </location>
</feature>
<dbReference type="InterPro" id="IPR000477">
    <property type="entry name" value="RT_dom"/>
</dbReference>
<evidence type="ECO:0000313" key="3">
    <source>
        <dbReference type="EMBL" id="OJT13576.1"/>
    </source>
</evidence>
<dbReference type="GO" id="GO:0003676">
    <property type="term" value="F:nucleic acid binding"/>
    <property type="evidence" value="ECO:0007669"/>
    <property type="project" value="InterPro"/>
</dbReference>
<sequence>MPGVLPEPARTPNKRQRTTAPTAGPSNSRTPIPTHHSESANTAVVRFGSIPWSSDLATIRQELFAIARAAWDVVPTLFNSVVRIVRDPAEYTYLFIHFPSLILAQTFVDAWVQTKHLASKHKRAQAHVLPETNVTVLPETNVSSLRILSWNVHADLALKMTIPEFRETLAQWDVILLQETFLRPGQENQLELPRGFQCQALSRVVADDFSQQGGGLLVLYRDTVPVRNVTPPSETEVMLLNIGDILLANIYIPPPQSPWLAHSSTPPIEHLLECLQPALADDTPVILLGDFNARVGCLTAGLPRTSPDPTANTQGRQVVELCSDLSLQILNGTATQSRASLQCFTSFQPGGTSVIDLVLVSESLLASQVLSAFEIGDHAKDWSDHAALSLTVQVAADLVCDPPRRRSTRARTRLPKPLLSSKIDDMLRDTLLPLQNKLSPLASHYGSPWMNGHPLQVYLSTAASDPDSQRPTTRAGAGLYWGPNNEFNTPVATGGAQSSSRAAIAAAALAVLTADHTRELRIHTDSEFLIRATCHWAPQNVREGWKCPHADLLQPLDKLLRERPAPVAFYLLPRSPDLVGAHATAAADLARGALTKAPCLLDYTVLEPLPHWPARPPPPAHGISDFARGDNLGCLDAVQWDVAGFGSVPVLAKRKQNVDKLLNAPSDGAFWTAFQALIRDKHRTVPVAADDLKDVFEVRMNPPHVLPAVFDPMTHTVNRAFAQSLPPRTKDTSANLCFSRAFTVEEMDDVKAHIRTHCKGSARGDDGIGYDDVLALDSENLRTLFQACIDSGDAPAAWVTAIIAAIKKPGKDGSLPESYRTIGLESCLLKTLTLLIDRRLREWAEGEGQLPDSQSGFRKGQRTSNNAYILRVAIEKARALRQPLYVVFLDLTNAFPSVDQPTLWTKLMERGAAGPLLDWLRMLYTCLLYVVRFQGEVTESFRALAGILTGDPASPILWDIFLADFHLAPHDDDIFIGDRRISHLELADDIALLSLSAAGMQSKLDQFEDYCATSFLLVNVSKTVAMIHGPLPNPLPTLLLYGEALAWSAEAACVGMTFRSTARYIFARNYALKAATAHNIASVTFSVEGYMGRLPALAAAKLYHARVDPHLTAGCEVAIDICGTSLDALERVQHKFLRRALGLGSHTQLAPLFTETGIWPIRYRRINLALRYLQYILRDAPPLPAAAFMEAWHLTADGFSSWWGDLYHALQALPIPVYLTLGEFPTILAVDALLLQLEQSLADSLHAGIMASERLPLLRTRTLAARSSDLADLCTKRNYLSLRSDRLCNAMTRLHVSDHPLAIEELRRHKPPVPRARRICRFCKKRWAVEDEFHVLIECTGDEVEARRALFWEDATALLPKLQAIAHSLSTPAVLDMLLTREKTIIPLAEFVADIFDLCDNVPCFIVADDDALLALAL</sequence>
<reference evidence="3 4" key="1">
    <citation type="submission" date="2016-10" db="EMBL/GenBank/DDBJ databases">
        <title>Genome sequence of the basidiomycete white-rot fungus Trametes pubescens.</title>
        <authorList>
            <person name="Makela M.R."/>
            <person name="Granchi Z."/>
            <person name="Peng M."/>
            <person name="De Vries R.P."/>
            <person name="Grigoriev I."/>
            <person name="Riley R."/>
            <person name="Hilden K."/>
        </authorList>
    </citation>
    <scope>NUCLEOTIDE SEQUENCE [LARGE SCALE GENOMIC DNA]</scope>
    <source>
        <strain evidence="3 4">FBCC735</strain>
    </source>
</reference>
<dbReference type="SUPFAM" id="SSF56219">
    <property type="entry name" value="DNase I-like"/>
    <property type="match status" value="1"/>
</dbReference>
<dbReference type="STRING" id="154538.A0A1M2W1A2"/>
<dbReference type="PANTHER" id="PTHR19446">
    <property type="entry name" value="REVERSE TRANSCRIPTASES"/>
    <property type="match status" value="1"/>
</dbReference>
<gene>
    <name evidence="3" type="ORF">TRAPUB_9875</name>
</gene>
<dbReference type="InterPro" id="IPR005135">
    <property type="entry name" value="Endo/exonuclease/phosphatase"/>
</dbReference>
<dbReference type="EMBL" id="MNAD01000390">
    <property type="protein sequence ID" value="OJT13576.1"/>
    <property type="molecule type" value="Genomic_DNA"/>
</dbReference>
<dbReference type="OMA" id="WAVEDEF"/>
<dbReference type="Proteomes" id="UP000184267">
    <property type="component" value="Unassembled WGS sequence"/>
</dbReference>
<dbReference type="PROSITE" id="PS50878">
    <property type="entry name" value="RT_POL"/>
    <property type="match status" value="1"/>
</dbReference>
<dbReference type="CDD" id="cd01650">
    <property type="entry name" value="RT_nLTR_like"/>
    <property type="match status" value="1"/>
</dbReference>
<accession>A0A1M2W1A2</accession>
<evidence type="ECO:0000259" key="2">
    <source>
        <dbReference type="PROSITE" id="PS50878"/>
    </source>
</evidence>
<feature type="compositionally biased region" description="Polar residues" evidence="1">
    <location>
        <begin position="18"/>
        <end position="31"/>
    </location>
</feature>
<dbReference type="Gene3D" id="3.30.420.10">
    <property type="entry name" value="Ribonuclease H-like superfamily/Ribonuclease H"/>
    <property type="match status" value="1"/>
</dbReference>
<feature type="domain" description="Reverse transcriptase" evidence="2">
    <location>
        <begin position="787"/>
        <end position="1045"/>
    </location>
</feature>
<dbReference type="Gene3D" id="3.60.10.10">
    <property type="entry name" value="Endonuclease/exonuclease/phosphatase"/>
    <property type="match status" value="1"/>
</dbReference>
<dbReference type="InterPro" id="IPR036397">
    <property type="entry name" value="RNaseH_sf"/>
</dbReference>
<proteinExistence type="predicted"/>
<comment type="caution">
    <text evidence="3">The sequence shown here is derived from an EMBL/GenBank/DDBJ whole genome shotgun (WGS) entry which is preliminary data.</text>
</comment>
<organism evidence="3 4">
    <name type="scientific">Trametes pubescens</name>
    <name type="common">White-rot fungus</name>
    <dbReference type="NCBI Taxonomy" id="154538"/>
    <lineage>
        <taxon>Eukaryota</taxon>
        <taxon>Fungi</taxon>
        <taxon>Dikarya</taxon>
        <taxon>Basidiomycota</taxon>
        <taxon>Agaricomycotina</taxon>
        <taxon>Agaricomycetes</taxon>
        <taxon>Polyporales</taxon>
        <taxon>Polyporaceae</taxon>
        <taxon>Trametes</taxon>
    </lineage>
</organism>
<keyword evidence="4" id="KW-1185">Reference proteome</keyword>
<dbReference type="OrthoDB" id="2802125at2759"/>
<name>A0A1M2W1A2_TRAPU</name>
<protein>
    <recommendedName>
        <fullName evidence="2">Reverse transcriptase domain-containing protein</fullName>
    </recommendedName>
</protein>
<dbReference type="Pfam" id="PF03372">
    <property type="entry name" value="Exo_endo_phos"/>
    <property type="match status" value="1"/>
</dbReference>
<dbReference type="GO" id="GO:0003824">
    <property type="term" value="F:catalytic activity"/>
    <property type="evidence" value="ECO:0007669"/>
    <property type="project" value="InterPro"/>
</dbReference>
<dbReference type="InterPro" id="IPR012337">
    <property type="entry name" value="RNaseH-like_sf"/>
</dbReference>
<evidence type="ECO:0000313" key="4">
    <source>
        <dbReference type="Proteomes" id="UP000184267"/>
    </source>
</evidence>